<feature type="compositionally biased region" description="Basic and acidic residues" evidence="1">
    <location>
        <begin position="543"/>
        <end position="554"/>
    </location>
</feature>
<sequence>MEPPKFKGDNCWLPEHERWLEILPKSQHPNFAFIPKDFEGPSLAKDGINLLAFDKDKKAFVLDGRNYRSTTPDQGRVKGWPRRENEEDVVKASIFGKNDHFTNAIDLTDKCHLLPYALETAEGYRVGHCRGHPPGTFCPCSRVNNLMAIPLWNKEDSLHYWLLVPIISPLNIRIPDGIFELVDYNLKVTPDKRVNILDYYPNLVAPRGYYFLAIPLSRGSDFHLIRPDEEEISAGTRKPRENGLVIVSHLDIELAIHYSAMKIRHWDNIERSGGHWPKQKPFNQMINAIIDTIRSKTDLWLQPGVGETPEFWNASIQGKKPQPKVSRVTGLVKIHTPRIQASVNTIAAPLNRRPTRNTNSTQIVDGLFDPDHPDRRDPQIAKSMSRSMSRKRFRDKFEAERIQCRDAYTSDSEVDEDGPADVRKDDTVNLSNDEAGALALSTRHPTTPLPSETEEDEVEAIVVLPRRTARSRTKKNVQPHLSNNSAEDEEAPPLRRSSRAASRKKSVATSNADSEDEQVVVQARGRPRTRATRNTRPRRAVAPRRDKTAGEPVRKGPRTRAATKTAPVTDNEPEREDEAPKVARTRSRRAASSNTATENAQAGPGPATVAMRGKKRSNSSPETQNSEHPKQKKTRGRG</sequence>
<dbReference type="EMBL" id="KN880498">
    <property type="protein sequence ID" value="KIY68680.1"/>
    <property type="molecule type" value="Genomic_DNA"/>
</dbReference>
<feature type="region of interest" description="Disordered" evidence="1">
    <location>
        <begin position="351"/>
        <end position="395"/>
    </location>
</feature>
<accession>A0A0D7BET8</accession>
<protein>
    <submittedName>
        <fullName evidence="2">Uncharacterized protein</fullName>
    </submittedName>
</protein>
<feature type="compositionally biased region" description="Basic and acidic residues" evidence="1">
    <location>
        <begin position="369"/>
        <end position="379"/>
    </location>
</feature>
<gene>
    <name evidence="2" type="ORF">CYLTODRAFT_453343</name>
</gene>
<organism evidence="2 3">
    <name type="scientific">Cylindrobasidium torrendii FP15055 ss-10</name>
    <dbReference type="NCBI Taxonomy" id="1314674"/>
    <lineage>
        <taxon>Eukaryota</taxon>
        <taxon>Fungi</taxon>
        <taxon>Dikarya</taxon>
        <taxon>Basidiomycota</taxon>
        <taxon>Agaricomycotina</taxon>
        <taxon>Agaricomycetes</taxon>
        <taxon>Agaricomycetidae</taxon>
        <taxon>Agaricales</taxon>
        <taxon>Marasmiineae</taxon>
        <taxon>Physalacriaceae</taxon>
        <taxon>Cylindrobasidium</taxon>
    </lineage>
</organism>
<proteinExistence type="predicted"/>
<keyword evidence="3" id="KW-1185">Reference proteome</keyword>
<feature type="compositionally biased region" description="Basic residues" evidence="1">
    <location>
        <begin position="467"/>
        <end position="477"/>
    </location>
</feature>
<feature type="compositionally biased region" description="Basic residues" evidence="1">
    <location>
        <begin position="525"/>
        <end position="542"/>
    </location>
</feature>
<dbReference type="Proteomes" id="UP000054007">
    <property type="component" value="Unassembled WGS sequence"/>
</dbReference>
<feature type="region of interest" description="Disordered" evidence="1">
    <location>
        <begin position="408"/>
        <end position="638"/>
    </location>
</feature>
<evidence type="ECO:0000313" key="3">
    <source>
        <dbReference type="Proteomes" id="UP000054007"/>
    </source>
</evidence>
<evidence type="ECO:0000313" key="2">
    <source>
        <dbReference type="EMBL" id="KIY68680.1"/>
    </source>
</evidence>
<feature type="compositionally biased region" description="Basic residues" evidence="1">
    <location>
        <begin position="496"/>
        <end position="506"/>
    </location>
</feature>
<name>A0A0D7BET8_9AGAR</name>
<evidence type="ECO:0000256" key="1">
    <source>
        <dbReference type="SAM" id="MobiDB-lite"/>
    </source>
</evidence>
<reference evidence="2 3" key="1">
    <citation type="journal article" date="2015" name="Fungal Genet. Biol.">
        <title>Evolution of novel wood decay mechanisms in Agaricales revealed by the genome sequences of Fistulina hepatica and Cylindrobasidium torrendii.</title>
        <authorList>
            <person name="Floudas D."/>
            <person name="Held B.W."/>
            <person name="Riley R."/>
            <person name="Nagy L.G."/>
            <person name="Koehler G."/>
            <person name="Ransdell A.S."/>
            <person name="Younus H."/>
            <person name="Chow J."/>
            <person name="Chiniquy J."/>
            <person name="Lipzen A."/>
            <person name="Tritt A."/>
            <person name="Sun H."/>
            <person name="Haridas S."/>
            <person name="LaButti K."/>
            <person name="Ohm R.A."/>
            <person name="Kues U."/>
            <person name="Blanchette R.A."/>
            <person name="Grigoriev I.V."/>
            <person name="Minto R.E."/>
            <person name="Hibbett D.S."/>
        </authorList>
    </citation>
    <scope>NUCLEOTIDE SEQUENCE [LARGE SCALE GENOMIC DNA]</scope>
    <source>
        <strain evidence="2 3">FP15055 ss-10</strain>
    </source>
</reference>
<dbReference type="AlphaFoldDB" id="A0A0D7BET8"/>